<dbReference type="GO" id="GO:0003700">
    <property type="term" value="F:DNA-binding transcription factor activity"/>
    <property type="evidence" value="ECO:0007669"/>
    <property type="project" value="TreeGrafter"/>
</dbReference>
<dbReference type="Gene3D" id="4.10.280.10">
    <property type="entry name" value="Helix-loop-helix DNA-binding domain"/>
    <property type="match status" value="1"/>
</dbReference>
<dbReference type="CDD" id="cd11406">
    <property type="entry name" value="bHLHzip_Max"/>
    <property type="match status" value="1"/>
</dbReference>
<reference evidence="10" key="1">
    <citation type="submission" date="2017-05" db="UniProtKB">
        <authorList>
            <consortium name="EnsemblMetazoa"/>
        </authorList>
    </citation>
    <scope>IDENTIFICATION</scope>
</reference>
<keyword evidence="3" id="KW-0238">DNA-binding</keyword>
<evidence type="ECO:0000256" key="3">
    <source>
        <dbReference type="ARBA" id="ARBA00023125"/>
    </source>
</evidence>
<evidence type="ECO:0000256" key="8">
    <source>
        <dbReference type="SAM" id="Phobius"/>
    </source>
</evidence>
<feature type="compositionally biased region" description="Low complexity" evidence="7">
    <location>
        <begin position="342"/>
        <end position="367"/>
    </location>
</feature>
<accession>A0A1X7VBX8</accession>
<dbReference type="EnsemblMetazoa" id="Aqu2.1.37493_001">
    <property type="protein sequence ID" value="Aqu2.1.37493_001"/>
    <property type="gene ID" value="Aqu2.1.37493"/>
</dbReference>
<dbReference type="SMART" id="SM00353">
    <property type="entry name" value="HLH"/>
    <property type="match status" value="1"/>
</dbReference>
<proteinExistence type="inferred from homology"/>
<sequence>MCYESNYRLTDKSLVMDWGFVKGYVRSWLDWAVEYVRDDPYDFISRLFMMLLPMFIISGLLSCYLIREIDRENKRKEKQDKRAHHNALERKRRDHIKDSFTNLRDCIPSLSGEKVSRAHVLNKATEYIRQMQRNSSVRTVEIDELRKKNEILEEQVNGLEQAQETGALSSPEDLIASIAEKVQQRQLLRQQQQQQANSNKANKVQLEPSADTNNVVTVGPKDKPNETNTPVSSAAASVTPSSAPATNDQANSFNILANNIRTTQNLLSALAKNLPSTTNNQMRAIAARVLASPVRPQGMPPASIPRGVVTATTVPQLTEQLPKAVVTPPPLPPPVSASQEAVTTTVSAGGSQTSQTSTATTEASVVSLQGKETQTDSEDQPPTKRFKASATVSE</sequence>
<evidence type="ECO:0000313" key="10">
    <source>
        <dbReference type="EnsemblMetazoa" id="Aqu2.1.37493_001"/>
    </source>
</evidence>
<keyword evidence="8" id="KW-0812">Transmembrane</keyword>
<dbReference type="GO" id="GO:0003677">
    <property type="term" value="F:DNA binding"/>
    <property type="evidence" value="ECO:0007669"/>
    <property type="project" value="UniProtKB-KW"/>
</dbReference>
<feature type="domain" description="BHLH" evidence="9">
    <location>
        <begin position="80"/>
        <end position="131"/>
    </location>
</feature>
<keyword evidence="6" id="KW-0539">Nucleus</keyword>
<dbReference type="GO" id="GO:0090575">
    <property type="term" value="C:RNA polymerase II transcription regulator complex"/>
    <property type="evidence" value="ECO:0007669"/>
    <property type="project" value="TreeGrafter"/>
</dbReference>
<keyword evidence="5" id="KW-0804">Transcription</keyword>
<feature type="region of interest" description="Disordered" evidence="7">
    <location>
        <begin position="325"/>
        <end position="394"/>
    </location>
</feature>
<dbReference type="eggNOG" id="KOG2483">
    <property type="taxonomic scope" value="Eukaryota"/>
</dbReference>
<dbReference type="FunFam" id="4.10.280.10:FF:000019">
    <property type="entry name" value="Myc proto-oncogene protein"/>
    <property type="match status" value="1"/>
</dbReference>
<dbReference type="STRING" id="400682.A0A1X7VBX8"/>
<dbReference type="SUPFAM" id="SSF47459">
    <property type="entry name" value="HLH, helix-loop-helix DNA-binding domain"/>
    <property type="match status" value="1"/>
</dbReference>
<dbReference type="Pfam" id="PF00010">
    <property type="entry name" value="HLH"/>
    <property type="match status" value="1"/>
</dbReference>
<evidence type="ECO:0000256" key="4">
    <source>
        <dbReference type="ARBA" id="ARBA00023159"/>
    </source>
</evidence>
<evidence type="ECO:0000256" key="2">
    <source>
        <dbReference type="ARBA" id="ARBA00023015"/>
    </source>
</evidence>
<evidence type="ECO:0000256" key="6">
    <source>
        <dbReference type="ARBA" id="ARBA00023242"/>
    </source>
</evidence>
<dbReference type="PANTHER" id="PTHR10328:SF3">
    <property type="entry name" value="PROTEIN MAX"/>
    <property type="match status" value="1"/>
</dbReference>
<dbReference type="PANTHER" id="PTHR10328">
    <property type="entry name" value="PROTEIN MAX MYC-ASSOCIATED FACTOR X"/>
    <property type="match status" value="1"/>
</dbReference>
<feature type="compositionally biased region" description="Low complexity" evidence="7">
    <location>
        <begin position="229"/>
        <end position="245"/>
    </location>
</feature>
<keyword evidence="4" id="KW-0010">Activator</keyword>
<dbReference type="InterPro" id="IPR011598">
    <property type="entry name" value="bHLH_dom"/>
</dbReference>
<dbReference type="OrthoDB" id="8964853at2759"/>
<dbReference type="InterPro" id="IPR036638">
    <property type="entry name" value="HLH_DNA-bd_sf"/>
</dbReference>
<keyword evidence="2" id="KW-0805">Transcription regulation</keyword>
<organism evidence="10">
    <name type="scientific">Amphimedon queenslandica</name>
    <name type="common">Sponge</name>
    <dbReference type="NCBI Taxonomy" id="400682"/>
    <lineage>
        <taxon>Eukaryota</taxon>
        <taxon>Metazoa</taxon>
        <taxon>Porifera</taxon>
        <taxon>Demospongiae</taxon>
        <taxon>Heteroscleromorpha</taxon>
        <taxon>Haplosclerida</taxon>
        <taxon>Niphatidae</taxon>
        <taxon>Amphimedon</taxon>
    </lineage>
</organism>
<dbReference type="GO" id="GO:0045944">
    <property type="term" value="P:positive regulation of transcription by RNA polymerase II"/>
    <property type="evidence" value="ECO:0007669"/>
    <property type="project" value="TreeGrafter"/>
</dbReference>
<keyword evidence="8" id="KW-0472">Membrane</keyword>
<evidence type="ECO:0000256" key="1">
    <source>
        <dbReference type="ARBA" id="ARBA00007628"/>
    </source>
</evidence>
<dbReference type="InParanoid" id="A0A1X7VBX8"/>
<feature type="transmembrane region" description="Helical" evidence="8">
    <location>
        <begin position="43"/>
        <end position="66"/>
    </location>
</feature>
<dbReference type="GO" id="GO:0046983">
    <property type="term" value="F:protein dimerization activity"/>
    <property type="evidence" value="ECO:0007669"/>
    <property type="project" value="InterPro"/>
</dbReference>
<keyword evidence="8" id="KW-1133">Transmembrane helix</keyword>
<name>A0A1X7VBX8_AMPQE</name>
<protein>
    <recommendedName>
        <fullName evidence="9">BHLH domain-containing protein</fullName>
    </recommendedName>
</protein>
<evidence type="ECO:0000259" key="9">
    <source>
        <dbReference type="PROSITE" id="PS50888"/>
    </source>
</evidence>
<dbReference type="PROSITE" id="PS50888">
    <property type="entry name" value="BHLH"/>
    <property type="match status" value="1"/>
</dbReference>
<feature type="region of interest" description="Disordered" evidence="7">
    <location>
        <begin position="192"/>
        <end position="245"/>
    </location>
</feature>
<evidence type="ECO:0000256" key="7">
    <source>
        <dbReference type="SAM" id="MobiDB-lite"/>
    </source>
</evidence>
<comment type="similarity">
    <text evidence="1">Belongs to the MAX family.</text>
</comment>
<evidence type="ECO:0000256" key="5">
    <source>
        <dbReference type="ARBA" id="ARBA00023163"/>
    </source>
</evidence>
<dbReference type="AlphaFoldDB" id="A0A1X7VBX8"/>